<accession>I7J6L4</accession>
<dbReference type="PANTHER" id="PTHR45916">
    <property type="entry name" value="STRUCTURAL MAINTENANCE OF CHROMOSOMES PROTEIN 5"/>
    <property type="match status" value="1"/>
</dbReference>
<dbReference type="RefSeq" id="XP_012648501.1">
    <property type="nucleotide sequence ID" value="XM_012793047.1"/>
</dbReference>
<evidence type="ECO:0000256" key="1">
    <source>
        <dbReference type="ARBA" id="ARBA00010171"/>
    </source>
</evidence>
<dbReference type="PANTHER" id="PTHR45916:SF1">
    <property type="entry name" value="STRUCTURAL MAINTENANCE OF CHROMOSOMES PROTEIN 5"/>
    <property type="match status" value="1"/>
</dbReference>
<evidence type="ECO:0000313" key="6">
    <source>
        <dbReference type="EMBL" id="CCF73892.1"/>
    </source>
</evidence>
<gene>
    <name evidence="6" type="ORF">BMR1_02g03710</name>
</gene>
<evidence type="ECO:0000256" key="3">
    <source>
        <dbReference type="ARBA" id="ARBA00023054"/>
    </source>
</evidence>
<dbReference type="GeneID" id="24424524"/>
<dbReference type="Proteomes" id="UP000002899">
    <property type="component" value="Chromosome II"/>
</dbReference>
<organism evidence="6 7">
    <name type="scientific">Babesia microti (strain RI)</name>
    <dbReference type="NCBI Taxonomy" id="1133968"/>
    <lineage>
        <taxon>Eukaryota</taxon>
        <taxon>Sar</taxon>
        <taxon>Alveolata</taxon>
        <taxon>Apicomplexa</taxon>
        <taxon>Aconoidasida</taxon>
        <taxon>Piroplasmida</taxon>
        <taxon>Babesiidae</taxon>
        <taxon>Babesia</taxon>
    </lineage>
</organism>
<dbReference type="KEGG" id="bmic:BMR1_02g03710"/>
<feature type="coiled-coil region" evidence="4">
    <location>
        <begin position="203"/>
        <end position="276"/>
    </location>
</feature>
<keyword evidence="3 4" id="KW-0175">Coiled coil</keyword>
<evidence type="ECO:0000256" key="4">
    <source>
        <dbReference type="SAM" id="Coils"/>
    </source>
</evidence>
<dbReference type="OrthoDB" id="10254973at2759"/>
<dbReference type="GO" id="GO:0003697">
    <property type="term" value="F:single-stranded DNA binding"/>
    <property type="evidence" value="ECO:0007669"/>
    <property type="project" value="TreeGrafter"/>
</dbReference>
<dbReference type="SUPFAM" id="SSF52540">
    <property type="entry name" value="P-loop containing nucleoside triphosphate hydrolases"/>
    <property type="match status" value="2"/>
</dbReference>
<keyword evidence="7" id="KW-1185">Reference proteome</keyword>
<comment type="similarity">
    <text evidence="1">Belongs to the SMC family. SMC5 subfamily.</text>
</comment>
<protein>
    <recommendedName>
        <fullName evidence="2">Structural maintenance of chromosomes protein 5</fullName>
    </recommendedName>
</protein>
<sequence>MPSGDSTASAIPQRDDESLAGTIQHITLQNWMAYTGPVTLYPSSGLNIIAASNGSGKSAIVCAIALGLGYSPAAVSRGDTPSVFVKRGFSWAKLEIGINKRGGSTMLVTRRIDVGKDGDSTSTWLIDGEKVTNSFVTETITKMNIRLDNLISFLPQENVSKFTSMTPKQLLIATLRGIKPLLLDRQNDIDKLDKDVESFDSRIKANLKQLSMLKGEIDLLERKEREYAQLGEEKIKLSILNHILLLMHVEDITSRIDDNRKKIVQYESEIANLRLKLEPLNVLKNKILQAHQKYDEQACETEKVINNIITQLFKPNSLFSSSIHFEGYNNVLTLKNKLEGDELKKKEIQQRIDELAKIESENKKEIQLLRSKISESECKFHQLSSMLAEKKVELDNLIKKSRCNNDKYGRFDKKQNLLGGRTRRMKLSDSAFQLDSFQRMQLENLYKTIHPKSIENVDKFLHVQHTHPNVLGPIAALVQLCTPHASILECAIKNYLDAFVAPNILDVVENISSKYNISIVTTPGKNISLCHVTEEIRAWGVELFLHETFQAPEQVKQTLSNVARINQSFIVTDSSKLNDSNFSQFYDVMIREISIQVGRKVKVLEFFMDGMRRFYTQLGGNSFVDEQTPYPAKPNVLILPEATDNLKISELNGNIELIKEELNNNSYRTDSIKLQRLELASKKIERDLPGLLARLESLRVCNLKEEVRDLLDKTRQSVQQDIAQHLDRLTAAADEIDEVVAGVGALKKLVAKMNYLKKLLSQLGNRLNPLTERFEANEKLIQDANKLIIELASKKEQFEAQLEESKQTLKRTLVNTVNIKYKAERRGGEEDAVARAAERVFLGEDVDEVVSDLVNDYHRQYREKQEVCKQVQISRVRIQHLSSIIDAASGYAQITQMMDSLEAKRCQFASLEEQVKMDELDKIELVAKRDEYTQQWVDEVKEIVSKVDTQFSRLMGLVKEGVMGQARLVNNEKVGDAELSIRVRFSGDKDLLPLSTSYQSGGERGVVTMLYILSLQHYTFSPFYLLDEINQGLDVDYERALLCIIQSNLKKNSQLFIITPHLIPGLDLSKATMHFPFNGPFVTDNNQGWAIADC</sequence>
<evidence type="ECO:0000259" key="5">
    <source>
        <dbReference type="Pfam" id="PF02463"/>
    </source>
</evidence>
<evidence type="ECO:0000313" key="7">
    <source>
        <dbReference type="Proteomes" id="UP000002899"/>
    </source>
</evidence>
<feature type="coiled-coil region" evidence="4">
    <location>
        <begin position="777"/>
        <end position="815"/>
    </location>
</feature>
<dbReference type="InterPro" id="IPR027417">
    <property type="entry name" value="P-loop_NTPase"/>
</dbReference>
<dbReference type="OMA" id="RFWTSQP"/>
<dbReference type="GO" id="GO:0000724">
    <property type="term" value="P:double-strand break repair via homologous recombination"/>
    <property type="evidence" value="ECO:0007669"/>
    <property type="project" value="TreeGrafter"/>
</dbReference>
<feature type="coiled-coil region" evidence="4">
    <location>
        <begin position="331"/>
        <end position="358"/>
    </location>
</feature>
<proteinExistence type="inferred from homology"/>
<reference evidence="6 7" key="2">
    <citation type="journal article" date="2013" name="PLoS ONE">
        <title>Whole genome mapping and re-organization of the nuclear and mitochondrial genomes of Babesia microti isolates.</title>
        <authorList>
            <person name="Cornillot E."/>
            <person name="Dassouli A."/>
            <person name="Garg A."/>
            <person name="Pachikara N."/>
            <person name="Randazzo S."/>
            <person name="Depoix D."/>
            <person name="Carcy B."/>
            <person name="Delbecq S."/>
            <person name="Frutos R."/>
            <person name="Silva J.C."/>
            <person name="Sutton R."/>
            <person name="Krause P.J."/>
            <person name="Mamoun C.B."/>
        </authorList>
    </citation>
    <scope>NUCLEOTIDE SEQUENCE [LARGE SCALE GENOMIC DNA]</scope>
    <source>
        <strain evidence="6 7">RI</strain>
    </source>
</reference>
<evidence type="ECO:0000256" key="2">
    <source>
        <dbReference type="ARBA" id="ARBA00018687"/>
    </source>
</evidence>
<feature type="domain" description="RecF/RecN/SMC N-terminal" evidence="5">
    <location>
        <begin position="23"/>
        <end position="1059"/>
    </location>
</feature>
<dbReference type="Gene3D" id="3.40.50.300">
    <property type="entry name" value="P-loop containing nucleotide triphosphate hydrolases"/>
    <property type="match status" value="2"/>
</dbReference>
<name>I7J6L4_BABMR</name>
<dbReference type="InterPro" id="IPR003395">
    <property type="entry name" value="RecF/RecN/SMC_N"/>
</dbReference>
<dbReference type="VEuPathDB" id="PiroplasmaDB:BMR1_02g03710"/>
<reference evidence="6 7" key="3">
    <citation type="journal article" date="2016" name="Sci. Rep.">
        <title>Genome-wide diversity and gene expression profiling of Babesia microti isolates identify polymorphic genes that mediate host-pathogen interactions.</title>
        <authorList>
            <person name="Silva J.C."/>
            <person name="Cornillot E."/>
            <person name="McCracken C."/>
            <person name="Usmani-Brown S."/>
            <person name="Dwivedi A."/>
            <person name="Ifeonu O.O."/>
            <person name="Crabtree J."/>
            <person name="Gotia H.T."/>
            <person name="Virji A.Z."/>
            <person name="Reynes C."/>
            <person name="Colinge J."/>
            <person name="Kumar V."/>
            <person name="Lawres L."/>
            <person name="Pazzi J.E."/>
            <person name="Pablo J.V."/>
            <person name="Hung C."/>
            <person name="Brancato J."/>
            <person name="Kumari P."/>
            <person name="Orvis J."/>
            <person name="Tretina K."/>
            <person name="Chibucos M."/>
            <person name="Ott S."/>
            <person name="Sadzewicz L."/>
            <person name="Sengamalay N."/>
            <person name="Shetty A.C."/>
            <person name="Su Q."/>
            <person name="Tallon L."/>
            <person name="Fraser C.M."/>
            <person name="Frutos R."/>
            <person name="Molina D.M."/>
            <person name="Krause P.J."/>
            <person name="Ben Mamoun C."/>
        </authorList>
    </citation>
    <scope>NUCLEOTIDE SEQUENCE [LARGE SCALE GENOMIC DNA]</scope>
    <source>
        <strain evidence="6 7">RI</strain>
    </source>
</reference>
<dbReference type="EMBL" id="FO082872">
    <property type="protein sequence ID" value="CCF73892.1"/>
    <property type="molecule type" value="Genomic_DNA"/>
</dbReference>
<dbReference type="AlphaFoldDB" id="I7J6L4"/>
<reference evidence="6 7" key="1">
    <citation type="journal article" date="2012" name="Nucleic Acids Res.">
        <title>Sequencing of the smallest Apicomplexan genome from the human pathogen Babesia microti.</title>
        <authorList>
            <person name="Cornillot E."/>
            <person name="Hadj-Kaddour K."/>
            <person name="Dassouli A."/>
            <person name="Noel B."/>
            <person name="Ranwez V."/>
            <person name="Vacherie B."/>
            <person name="Augagneur Y."/>
            <person name="Bres V."/>
            <person name="Duclos A."/>
            <person name="Randazzo S."/>
            <person name="Carcy B."/>
            <person name="Debierre-Grockiego F."/>
            <person name="Delbecq S."/>
            <person name="Moubri-Menage K."/>
            <person name="Shams-Eldin H."/>
            <person name="Usmani-Brown S."/>
            <person name="Bringaud F."/>
            <person name="Wincker P."/>
            <person name="Vivares C.P."/>
            <person name="Schwarz R.T."/>
            <person name="Schetters T.P."/>
            <person name="Krause P.J."/>
            <person name="Gorenflot A."/>
            <person name="Berry V."/>
            <person name="Barbe V."/>
            <person name="Ben Mamoun C."/>
        </authorList>
    </citation>
    <scope>NUCLEOTIDE SEQUENCE [LARGE SCALE GENOMIC DNA]</scope>
    <source>
        <strain evidence="6 7">RI</strain>
    </source>
</reference>
<dbReference type="Pfam" id="PF02463">
    <property type="entry name" value="SMC_N"/>
    <property type="match status" value="1"/>
</dbReference>
<dbReference type="GO" id="GO:0005634">
    <property type="term" value="C:nucleus"/>
    <property type="evidence" value="ECO:0007669"/>
    <property type="project" value="TreeGrafter"/>
</dbReference>
<dbReference type="GO" id="GO:0030915">
    <property type="term" value="C:Smc5-Smc6 complex"/>
    <property type="evidence" value="ECO:0007669"/>
    <property type="project" value="TreeGrafter"/>
</dbReference>